<evidence type="ECO:0000256" key="2">
    <source>
        <dbReference type="ARBA" id="ARBA00008676"/>
    </source>
</evidence>
<comment type="subcellular location">
    <subcellularLocation>
        <location evidence="7">Cytoplasm</location>
    </subcellularLocation>
</comment>
<protein>
    <recommendedName>
        <fullName evidence="7">3-methyl-2-oxobutanoate hydroxymethyltransferase</fullName>
        <ecNumber evidence="7">2.1.2.11</ecNumber>
    </recommendedName>
    <alternativeName>
        <fullName evidence="7">Ketopantoate hydroxymethyltransferase</fullName>
        <shortName evidence="7">KPHMT</shortName>
    </alternativeName>
</protein>
<comment type="cofactor">
    <cofactor evidence="7 10">
        <name>Mg(2+)</name>
        <dbReference type="ChEBI" id="CHEBI:18420"/>
    </cofactor>
    <text evidence="7 10">Binds 1 Mg(2+) ion per subunit.</text>
</comment>
<feature type="compositionally biased region" description="Low complexity" evidence="11">
    <location>
        <begin position="12"/>
        <end position="33"/>
    </location>
</feature>
<organism evidence="12 13">
    <name type="scientific">Micrococcus flavus</name>
    <dbReference type="NCBI Taxonomy" id="384602"/>
    <lineage>
        <taxon>Bacteria</taxon>
        <taxon>Bacillati</taxon>
        <taxon>Actinomycetota</taxon>
        <taxon>Actinomycetes</taxon>
        <taxon>Micrococcales</taxon>
        <taxon>Micrococcaceae</taxon>
        <taxon>Micrococcus</taxon>
    </lineage>
</organism>
<feature type="binding site" evidence="7 9">
    <location>
        <position position="148"/>
    </location>
    <ligand>
        <name>3-methyl-2-oxobutanoate</name>
        <dbReference type="ChEBI" id="CHEBI:11851"/>
    </ligand>
</feature>
<dbReference type="PANTHER" id="PTHR20881">
    <property type="entry name" value="3-METHYL-2-OXOBUTANOATE HYDROXYMETHYLTRANSFERASE"/>
    <property type="match status" value="1"/>
</dbReference>
<comment type="function">
    <text evidence="6 7">Catalyzes the reversible reaction in which hydroxymethyl group from 5,10-methylenetetrahydrofolate is transferred onto alpha-ketoisovalerate to form ketopantoate.</text>
</comment>
<keyword evidence="7 10" id="KW-0479">Metal-binding</keyword>
<dbReference type="Pfam" id="PF02548">
    <property type="entry name" value="Pantoate_transf"/>
    <property type="match status" value="1"/>
</dbReference>
<gene>
    <name evidence="7" type="primary">panB</name>
    <name evidence="12" type="ORF">BJ976_000846</name>
</gene>
<comment type="pathway">
    <text evidence="1 7">Cofactor biosynthesis; (R)-pantothenate biosynthesis; (R)-pantoate from 3-methyl-2-oxobutanoate: step 1/2.</text>
</comment>
<dbReference type="GO" id="GO:0003864">
    <property type="term" value="F:3-methyl-2-oxobutanoate hydroxymethyltransferase activity"/>
    <property type="evidence" value="ECO:0007669"/>
    <property type="project" value="UniProtKB-UniRule"/>
</dbReference>
<name>A0A4Y8WVR0_9MICC</name>
<evidence type="ECO:0000256" key="6">
    <source>
        <dbReference type="ARBA" id="ARBA00056497"/>
    </source>
</evidence>
<comment type="similarity">
    <text evidence="2 7">Belongs to the PanB family.</text>
</comment>
<accession>A0A4Y8WVR0</accession>
<dbReference type="GO" id="GO:0008168">
    <property type="term" value="F:methyltransferase activity"/>
    <property type="evidence" value="ECO:0007669"/>
    <property type="project" value="UniProtKB-KW"/>
</dbReference>
<sequence length="301" mass="31242">MSETPATDVPGAETAAPYASPTPAPADAARTAAAPARVRTVHLQRAKDAGHRFAMLTTYDAMTAALFDEAGVEVLLVGDSVGNTVLGHSSTLPVTLDQMVLFSGAVVRGASRALVVADLPFGSYEASPEQAVAAGVRLMKEAGVHAVKAEGDERFAPHVAAMTAAGVPVMAHIGFTPQSEHVLGGYRVQGRGDGATERLVASARALEEAGAFAVLMEMVPSAVAEAVDAALRVPTVGIGAGPATTGQVLVWQDMLGLREGRVPRFVRQYARLHEVVGEAVRAYREDVLDGSFPAPEHGFEA</sequence>
<dbReference type="GO" id="GO:0000287">
    <property type="term" value="F:magnesium ion binding"/>
    <property type="evidence" value="ECO:0007669"/>
    <property type="project" value="TreeGrafter"/>
</dbReference>
<dbReference type="EC" id="2.1.2.11" evidence="7"/>
<evidence type="ECO:0000256" key="9">
    <source>
        <dbReference type="PIRSR" id="PIRSR000388-2"/>
    </source>
</evidence>
<dbReference type="NCBIfam" id="TIGR00222">
    <property type="entry name" value="panB"/>
    <property type="match status" value="1"/>
</dbReference>
<feature type="active site" description="Proton acceptor" evidence="7 8">
    <location>
        <position position="217"/>
    </location>
</feature>
<dbReference type="InterPro" id="IPR003700">
    <property type="entry name" value="Pantoate_hydroxy_MeTrfase"/>
</dbReference>
<evidence type="ECO:0000256" key="5">
    <source>
        <dbReference type="ARBA" id="ARBA00022679"/>
    </source>
</evidence>
<comment type="subunit">
    <text evidence="3 7">Homodecamer; pentamer of dimers.</text>
</comment>
<feature type="binding site" evidence="7 10">
    <location>
        <position position="118"/>
    </location>
    <ligand>
        <name>Mg(2+)</name>
        <dbReference type="ChEBI" id="CHEBI:18420"/>
    </ligand>
</feature>
<reference evidence="12 13" key="1">
    <citation type="submission" date="2020-08" db="EMBL/GenBank/DDBJ databases">
        <title>Sequencing the genomes of 1000 actinobacteria strains.</title>
        <authorList>
            <person name="Klenk H.-P."/>
        </authorList>
    </citation>
    <scope>NUCLEOTIDE SEQUENCE [LARGE SCALE GENOMIC DNA]</scope>
    <source>
        <strain evidence="12 13">DSM 19079</strain>
    </source>
</reference>
<dbReference type="FunFam" id="3.20.20.60:FF:000003">
    <property type="entry name" value="3-methyl-2-oxobutanoate hydroxymethyltransferase"/>
    <property type="match status" value="1"/>
</dbReference>
<dbReference type="PANTHER" id="PTHR20881:SF0">
    <property type="entry name" value="3-METHYL-2-OXOBUTANOATE HYDROXYMETHYLTRANSFERASE"/>
    <property type="match status" value="1"/>
</dbReference>
<dbReference type="GO" id="GO:0032259">
    <property type="term" value="P:methylation"/>
    <property type="evidence" value="ECO:0007669"/>
    <property type="project" value="UniProtKB-KW"/>
</dbReference>
<feature type="binding site" evidence="7 9">
    <location>
        <begin position="79"/>
        <end position="80"/>
    </location>
    <ligand>
        <name>3-methyl-2-oxobutanoate</name>
        <dbReference type="ChEBI" id="CHEBI:11851"/>
    </ligand>
</feature>
<keyword evidence="12" id="KW-0489">Methyltransferase</keyword>
<dbReference type="InterPro" id="IPR040442">
    <property type="entry name" value="Pyrv_kinase-like_dom_sf"/>
</dbReference>
<dbReference type="UniPathway" id="UPA00028">
    <property type="reaction ID" value="UER00003"/>
</dbReference>
<dbReference type="GO" id="GO:0015940">
    <property type="term" value="P:pantothenate biosynthetic process"/>
    <property type="evidence" value="ECO:0007669"/>
    <property type="project" value="UniProtKB-UniRule"/>
</dbReference>
<comment type="caution">
    <text evidence="12">The sequence shown here is derived from an EMBL/GenBank/DDBJ whole genome shotgun (WGS) entry which is preliminary data.</text>
</comment>
<feature type="binding site" evidence="7 10">
    <location>
        <position position="150"/>
    </location>
    <ligand>
        <name>Mg(2+)</name>
        <dbReference type="ChEBI" id="CHEBI:18420"/>
    </ligand>
</feature>
<comment type="catalytic activity">
    <reaction evidence="7">
        <text>(6R)-5,10-methylene-5,6,7,8-tetrahydrofolate + 3-methyl-2-oxobutanoate + H2O = 2-dehydropantoate + (6S)-5,6,7,8-tetrahydrofolate</text>
        <dbReference type="Rhea" id="RHEA:11824"/>
        <dbReference type="ChEBI" id="CHEBI:11561"/>
        <dbReference type="ChEBI" id="CHEBI:11851"/>
        <dbReference type="ChEBI" id="CHEBI:15377"/>
        <dbReference type="ChEBI" id="CHEBI:15636"/>
        <dbReference type="ChEBI" id="CHEBI:57453"/>
        <dbReference type="EC" id="2.1.2.11"/>
    </reaction>
</comment>
<proteinExistence type="inferred from homology"/>
<keyword evidence="5 7" id="KW-0808">Transferase</keyword>
<evidence type="ECO:0000256" key="3">
    <source>
        <dbReference type="ARBA" id="ARBA00011424"/>
    </source>
</evidence>
<keyword evidence="13" id="KW-1185">Reference proteome</keyword>
<keyword evidence="4 7" id="KW-0566">Pantothenate biosynthesis</keyword>
<evidence type="ECO:0000313" key="12">
    <source>
        <dbReference type="EMBL" id="MBB4882495.1"/>
    </source>
</evidence>
<dbReference type="GO" id="GO:0005737">
    <property type="term" value="C:cytoplasm"/>
    <property type="evidence" value="ECO:0007669"/>
    <property type="project" value="UniProtKB-SubCell"/>
</dbReference>
<feature type="binding site" evidence="7 9">
    <location>
        <position position="118"/>
    </location>
    <ligand>
        <name>3-methyl-2-oxobutanoate</name>
        <dbReference type="ChEBI" id="CHEBI:11851"/>
    </ligand>
</feature>
<dbReference type="RefSeq" id="WP_135030792.1">
    <property type="nucleotide sequence ID" value="NZ_BMLA01000001.1"/>
</dbReference>
<keyword evidence="7 10" id="KW-0460">Magnesium</keyword>
<evidence type="ECO:0000256" key="7">
    <source>
        <dbReference type="HAMAP-Rule" id="MF_00156"/>
    </source>
</evidence>
<dbReference type="EMBL" id="JACHMC010000001">
    <property type="protein sequence ID" value="MBB4882495.1"/>
    <property type="molecule type" value="Genomic_DNA"/>
</dbReference>
<dbReference type="NCBIfam" id="NF001452">
    <property type="entry name" value="PRK00311.1"/>
    <property type="match status" value="1"/>
</dbReference>
<evidence type="ECO:0000256" key="4">
    <source>
        <dbReference type="ARBA" id="ARBA00022655"/>
    </source>
</evidence>
<feature type="binding site" evidence="7 10">
    <location>
        <position position="79"/>
    </location>
    <ligand>
        <name>Mg(2+)</name>
        <dbReference type="ChEBI" id="CHEBI:18420"/>
    </ligand>
</feature>
<dbReference type="SUPFAM" id="SSF51621">
    <property type="entry name" value="Phosphoenolpyruvate/pyruvate domain"/>
    <property type="match status" value="1"/>
</dbReference>
<keyword evidence="7" id="KW-0963">Cytoplasm</keyword>
<dbReference type="HAMAP" id="MF_00156">
    <property type="entry name" value="PanB"/>
    <property type="match status" value="1"/>
</dbReference>
<evidence type="ECO:0000313" key="13">
    <source>
        <dbReference type="Proteomes" id="UP000560081"/>
    </source>
</evidence>
<dbReference type="AlphaFoldDB" id="A0A4Y8WVR0"/>
<dbReference type="CDD" id="cd06557">
    <property type="entry name" value="KPHMT-like"/>
    <property type="match status" value="1"/>
</dbReference>
<evidence type="ECO:0000256" key="8">
    <source>
        <dbReference type="PIRSR" id="PIRSR000388-1"/>
    </source>
</evidence>
<dbReference type="InterPro" id="IPR015813">
    <property type="entry name" value="Pyrv/PenolPyrv_kinase-like_dom"/>
</dbReference>
<evidence type="ECO:0000256" key="10">
    <source>
        <dbReference type="PIRSR" id="PIRSR000388-3"/>
    </source>
</evidence>
<dbReference type="OrthoDB" id="9781789at2"/>
<dbReference type="Proteomes" id="UP000560081">
    <property type="component" value="Unassembled WGS sequence"/>
</dbReference>
<evidence type="ECO:0000256" key="1">
    <source>
        <dbReference type="ARBA" id="ARBA00005033"/>
    </source>
</evidence>
<evidence type="ECO:0000256" key="11">
    <source>
        <dbReference type="SAM" id="MobiDB-lite"/>
    </source>
</evidence>
<dbReference type="Gene3D" id="3.20.20.60">
    <property type="entry name" value="Phosphoenolpyruvate-binding domains"/>
    <property type="match status" value="1"/>
</dbReference>
<feature type="region of interest" description="Disordered" evidence="11">
    <location>
        <begin position="1"/>
        <end position="33"/>
    </location>
</feature>
<dbReference type="PIRSF" id="PIRSF000388">
    <property type="entry name" value="Pantoate_hydroxy_MeTrfase"/>
    <property type="match status" value="1"/>
</dbReference>